<dbReference type="RefSeq" id="WP_179781997.1">
    <property type="nucleotide sequence ID" value="NZ_JACCHK010000001.1"/>
</dbReference>
<dbReference type="Proteomes" id="UP000523545">
    <property type="component" value="Unassembled WGS sequence"/>
</dbReference>
<evidence type="ECO:0000313" key="2">
    <source>
        <dbReference type="Proteomes" id="UP000523545"/>
    </source>
</evidence>
<dbReference type="EMBL" id="JACCHK010000001">
    <property type="protein sequence ID" value="NYH44770.1"/>
    <property type="molecule type" value="Genomic_DNA"/>
</dbReference>
<reference evidence="1 2" key="1">
    <citation type="submission" date="2020-07" db="EMBL/GenBank/DDBJ databases">
        <title>Sequencing the genomes of 1000 actinobacteria strains.</title>
        <authorList>
            <person name="Klenk H.-P."/>
        </authorList>
    </citation>
    <scope>NUCLEOTIDE SEQUENCE [LARGE SCALE GENOMIC DNA]</scope>
    <source>
        <strain evidence="1 2">DSM 45876</strain>
    </source>
</reference>
<organism evidence="1 2">
    <name type="scientific">Micromonospora jinlongensis</name>
    <dbReference type="NCBI Taxonomy" id="1287877"/>
    <lineage>
        <taxon>Bacteria</taxon>
        <taxon>Bacillati</taxon>
        <taxon>Actinomycetota</taxon>
        <taxon>Actinomycetes</taxon>
        <taxon>Micromonosporales</taxon>
        <taxon>Micromonosporaceae</taxon>
        <taxon>Micromonospora</taxon>
    </lineage>
</organism>
<protein>
    <submittedName>
        <fullName evidence="1">Uncharacterized protein</fullName>
    </submittedName>
</protein>
<evidence type="ECO:0000313" key="1">
    <source>
        <dbReference type="EMBL" id="NYH44770.1"/>
    </source>
</evidence>
<dbReference type="AlphaFoldDB" id="A0A7Z0BGA4"/>
<name>A0A7Z0BGA4_9ACTN</name>
<keyword evidence="2" id="KW-1185">Reference proteome</keyword>
<proteinExistence type="predicted"/>
<accession>A0A7Z0BGA4</accession>
<comment type="caution">
    <text evidence="1">The sequence shown here is derived from an EMBL/GenBank/DDBJ whole genome shotgun (WGS) entry which is preliminary data.</text>
</comment>
<sequence length="166" mass="19134">MSNARLNDVLLGNNPHPTPQSAWSKVSHREYDLLTWDYNPGSWSVACHLNRIGPGTVGWIYRADGSYGHVAGLIVFNDLPYPQKEPGGTAHYCDGLLWRLPREWWIDGARVYIDKRWSGRAPFGEVRRFRNGEYLKPNDRQILWDLLHPVAREWVEDKVRSLAPSP</sequence>
<gene>
    <name evidence="1" type="ORF">HNR22_004497</name>
</gene>